<accession>A0A4Z1E3W5</accession>
<organism evidence="5 6">
    <name type="scientific">Serinibacter arcticus</name>
    <dbReference type="NCBI Taxonomy" id="1655435"/>
    <lineage>
        <taxon>Bacteria</taxon>
        <taxon>Bacillati</taxon>
        <taxon>Actinomycetota</taxon>
        <taxon>Actinomycetes</taxon>
        <taxon>Micrococcales</taxon>
        <taxon>Beutenbergiaceae</taxon>
        <taxon>Serinibacter</taxon>
    </lineage>
</organism>
<keyword evidence="2" id="KW-0333">Golgi apparatus</keyword>
<comment type="caution">
    <text evidence="5">The sequence shown here is derived from an EMBL/GenBank/DDBJ whole genome shotgun (WGS) entry which is preliminary data.</text>
</comment>
<gene>
    <name evidence="5" type="ORF">SERN_1924</name>
</gene>
<keyword evidence="4" id="KW-0472">Membrane</keyword>
<dbReference type="InterPro" id="IPR038261">
    <property type="entry name" value="GPP34-like_sf"/>
</dbReference>
<keyword evidence="3" id="KW-0446">Lipid-binding</keyword>
<comment type="subcellular location">
    <subcellularLocation>
        <location evidence="1">Golgi apparatus membrane</location>
        <topology evidence="1">Peripheral membrane protein</topology>
        <orientation evidence="1">Cytoplasmic side</orientation>
    </subcellularLocation>
</comment>
<protein>
    <recommendedName>
        <fullName evidence="7">Golgi phosphoprotein 3</fullName>
    </recommendedName>
</protein>
<evidence type="ECO:0000313" key="6">
    <source>
        <dbReference type="Proteomes" id="UP000297318"/>
    </source>
</evidence>
<dbReference type="InterPro" id="IPR008628">
    <property type="entry name" value="GPP34-like"/>
</dbReference>
<evidence type="ECO:0008006" key="7">
    <source>
        <dbReference type="Google" id="ProtNLM"/>
    </source>
</evidence>
<dbReference type="GO" id="GO:0070273">
    <property type="term" value="F:phosphatidylinositol-4-phosphate binding"/>
    <property type="evidence" value="ECO:0007669"/>
    <property type="project" value="InterPro"/>
</dbReference>
<reference evidence="5 6" key="1">
    <citation type="submission" date="2018-11" db="EMBL/GenBank/DDBJ databases">
        <title>Complete genome sequencing of the Actinobacteria Serinibacter sp. K3-2.</title>
        <authorList>
            <person name="Rakitin A.L."/>
            <person name="Beletsky A.V."/>
            <person name="Mardanov A.V."/>
            <person name="Ravin N.V."/>
            <person name="Gromova A.S."/>
            <person name="Filippova S.N."/>
            <person name="Gal'Chenko V.F."/>
        </authorList>
    </citation>
    <scope>NUCLEOTIDE SEQUENCE [LARGE SCALE GENOMIC DNA]</scope>
    <source>
        <strain evidence="5 6">K3-2</strain>
    </source>
</reference>
<name>A0A4Z1E3W5_9MICO</name>
<dbReference type="GO" id="GO:0012505">
    <property type="term" value="C:endomembrane system"/>
    <property type="evidence" value="ECO:0007669"/>
    <property type="project" value="UniProtKB-ARBA"/>
</dbReference>
<dbReference type="EMBL" id="RHPJ01000003">
    <property type="protein sequence ID" value="TGO04331.1"/>
    <property type="molecule type" value="Genomic_DNA"/>
</dbReference>
<dbReference type="Pfam" id="PF05719">
    <property type="entry name" value="GPP34"/>
    <property type="match status" value="1"/>
</dbReference>
<evidence type="ECO:0000256" key="1">
    <source>
        <dbReference type="ARBA" id="ARBA00004255"/>
    </source>
</evidence>
<evidence type="ECO:0000313" key="5">
    <source>
        <dbReference type="EMBL" id="TGO04331.1"/>
    </source>
</evidence>
<dbReference type="OrthoDB" id="4962633at2"/>
<dbReference type="Proteomes" id="UP000297318">
    <property type="component" value="Unassembled WGS sequence"/>
</dbReference>
<proteinExistence type="predicted"/>
<dbReference type="RefSeq" id="WP_135849947.1">
    <property type="nucleotide sequence ID" value="NZ_RHPJ01000003.1"/>
</dbReference>
<keyword evidence="6" id="KW-1185">Reference proteome</keyword>
<evidence type="ECO:0000256" key="2">
    <source>
        <dbReference type="ARBA" id="ARBA00023034"/>
    </source>
</evidence>
<evidence type="ECO:0000256" key="3">
    <source>
        <dbReference type="ARBA" id="ARBA00023121"/>
    </source>
</evidence>
<evidence type="ECO:0000256" key="4">
    <source>
        <dbReference type="ARBA" id="ARBA00023136"/>
    </source>
</evidence>
<dbReference type="Gene3D" id="1.10.3630.10">
    <property type="entry name" value="yeast vps74-n-term truncation variant domain like"/>
    <property type="match status" value="1"/>
</dbReference>
<dbReference type="AlphaFoldDB" id="A0A4Z1E3W5"/>
<dbReference type="GO" id="GO:0005737">
    <property type="term" value="C:cytoplasm"/>
    <property type="evidence" value="ECO:0007669"/>
    <property type="project" value="UniProtKB-ARBA"/>
</dbReference>
<sequence length="225" mass="23557">MTMLIVEDVALLLLDDRSGRFAGSSALTPVLGGAVLVELALAEHVWIEPKSGFWHTAKVHVVPGTPAPVDPLLLGALGVVAERPRGPQDLVGRLGKNLRDHVVERLAQRGLVRREDATVMGLFPTTRWPAQDVRHEQELRGGIELVLGHGAAPDPRTGAVVALLSAADQAHRVLTVPGVPPREVKARARAVGEGDWAAKAVRDAIAAMNAAVIAGITAATAAGTS</sequence>